<dbReference type="FunFam" id="1.10.150.390:FF:000005">
    <property type="entry name" value="DNA-directed RNA polymerase subunit"/>
    <property type="match status" value="1"/>
</dbReference>
<dbReference type="InterPro" id="IPR047107">
    <property type="entry name" value="DNA-dir_RNA_pol1_lsu_C"/>
</dbReference>
<dbReference type="GO" id="GO:0006351">
    <property type="term" value="P:DNA-templated transcription"/>
    <property type="evidence" value="ECO:0007669"/>
    <property type="project" value="InterPro"/>
</dbReference>
<comment type="caution">
    <text evidence="12">The sequence shown here is derived from an EMBL/GenBank/DDBJ whole genome shotgun (WGS) entry which is preliminary data.</text>
</comment>
<dbReference type="Proteomes" id="UP000824469">
    <property type="component" value="Unassembled WGS sequence"/>
</dbReference>
<dbReference type="OMA" id="SMPMNER"/>
<keyword evidence="6" id="KW-0862">Zinc</keyword>
<feature type="region of interest" description="Disordered" evidence="10">
    <location>
        <begin position="407"/>
        <end position="434"/>
    </location>
</feature>
<comment type="similarity">
    <text evidence="1">Belongs to the RNA polymerase beta' chain family.</text>
</comment>
<evidence type="ECO:0000256" key="7">
    <source>
        <dbReference type="ARBA" id="ARBA00023163"/>
    </source>
</evidence>
<protein>
    <recommendedName>
        <fullName evidence="8">DNA-directed RNA polymerase I subunit RPA1</fullName>
        <ecNumber evidence="2">2.7.7.6</ecNumber>
    </recommendedName>
    <alternativeName>
        <fullName evidence="9">DNA-directed RNA polymerase I subunit rpa1</fullName>
    </alternativeName>
</protein>
<dbReference type="Gene3D" id="1.10.150.390">
    <property type="match status" value="1"/>
</dbReference>
<dbReference type="Gene3D" id="6.10.250.2940">
    <property type="match status" value="1"/>
</dbReference>
<feature type="non-terminal residue" evidence="12">
    <location>
        <position position="644"/>
    </location>
</feature>
<dbReference type="InterPro" id="IPR045867">
    <property type="entry name" value="DNA-dir_RpoC_beta_prime"/>
</dbReference>
<organism evidence="12 13">
    <name type="scientific">Taxus chinensis</name>
    <name type="common">Chinese yew</name>
    <name type="synonym">Taxus wallichiana var. chinensis</name>
    <dbReference type="NCBI Taxonomy" id="29808"/>
    <lineage>
        <taxon>Eukaryota</taxon>
        <taxon>Viridiplantae</taxon>
        <taxon>Streptophyta</taxon>
        <taxon>Embryophyta</taxon>
        <taxon>Tracheophyta</taxon>
        <taxon>Spermatophyta</taxon>
        <taxon>Pinopsida</taxon>
        <taxon>Pinidae</taxon>
        <taxon>Conifers II</taxon>
        <taxon>Cupressales</taxon>
        <taxon>Taxaceae</taxon>
        <taxon>Taxus</taxon>
    </lineage>
</organism>
<sequence length="644" mass="71487">LVDTAVKTSRSGYLQRCLIKNLECLKVNYDYTVRDSDGSIIQFHYGDDGVDVMKTSCLTEFNVLAANQKLVIQRLGKDQFDELIRQSSNKEKSLISDSYTNDLPEALRKKVQDFINNLSNEKKKSLNLEDQNNFMNLMRLKYITSLAQPGEPVGVIAGQSIGEPSTQMTLNTFHFAGRGEMNVTLGIPRLREILMTASKEILTPVMTCPLHKGKTRQDAERIAAKLRRIRFADIIESLDVCKIPFSVQNGQVGTLYKLKMKLYSPATYPPYSGVTSKKCEKVFNDQFLDTMKKKIDAAMKLAGRSERDVIQVVSDPLITEGTAGVTEDDSQVKSKGGEQTEDEEEQDEEAYDDGADAQKRKVQGTDEMDYDDEVDENEMSLCNEENQLEGEENDDNCSTVQNEAVEVEDIEPENFPKSSKTQKGSASTKKGASKRSKLQLGKVVVKGRTFEVDYRLPGNTHILLAQIAENVANQIFVHSVANIDRCSVIDYNGDPNVPALQTNGVNFKALLLLSDELDLARLTTNDIHAMLENYGVESARATIVAEVKSVFDSYGITVNSRHLSLIADFMTFDGGFRPMSRIGIGSNTSPFLKMTFETATKFIVESCLQGETDCLESPSSRIVLGQVAKVGTGCFDILQNLQVS</sequence>
<dbReference type="Gene3D" id="3.30.70.2850">
    <property type="match status" value="1"/>
</dbReference>
<feature type="domain" description="RNA polymerase Rpb1" evidence="11">
    <location>
        <begin position="1"/>
        <end position="589"/>
    </location>
</feature>
<evidence type="ECO:0000256" key="3">
    <source>
        <dbReference type="ARBA" id="ARBA00022478"/>
    </source>
</evidence>
<dbReference type="EMBL" id="JAHRHJ020000010">
    <property type="protein sequence ID" value="KAH9297471.1"/>
    <property type="molecule type" value="Genomic_DNA"/>
</dbReference>
<evidence type="ECO:0000256" key="9">
    <source>
        <dbReference type="ARBA" id="ARBA00074527"/>
    </source>
</evidence>
<keyword evidence="13" id="KW-1185">Reference proteome</keyword>
<evidence type="ECO:0000313" key="13">
    <source>
        <dbReference type="Proteomes" id="UP000824469"/>
    </source>
</evidence>
<proteinExistence type="inferred from homology"/>
<dbReference type="SUPFAM" id="SSF64484">
    <property type="entry name" value="beta and beta-prime subunits of DNA dependent RNA-polymerase"/>
    <property type="match status" value="1"/>
</dbReference>
<dbReference type="Pfam" id="PF04998">
    <property type="entry name" value="RNA_pol_Rpb1_5"/>
    <property type="match status" value="1"/>
</dbReference>
<dbReference type="AlphaFoldDB" id="A0AA38C9E9"/>
<dbReference type="InterPro" id="IPR007081">
    <property type="entry name" value="RNA_pol_Rpb1_5"/>
</dbReference>
<feature type="region of interest" description="Disordered" evidence="10">
    <location>
        <begin position="320"/>
        <end position="366"/>
    </location>
</feature>
<dbReference type="PANTHER" id="PTHR19376:SF11">
    <property type="entry name" value="DNA-DIRECTED RNA POLYMERASE I SUBUNIT RPA1"/>
    <property type="match status" value="1"/>
</dbReference>
<accession>A0AA38C9E9</accession>
<evidence type="ECO:0000256" key="2">
    <source>
        <dbReference type="ARBA" id="ARBA00012418"/>
    </source>
</evidence>
<evidence type="ECO:0000313" key="12">
    <source>
        <dbReference type="EMBL" id="KAH9297471.1"/>
    </source>
</evidence>
<evidence type="ECO:0000256" key="8">
    <source>
        <dbReference type="ARBA" id="ARBA00074245"/>
    </source>
</evidence>
<gene>
    <name evidence="12" type="ORF">KI387_029153</name>
</gene>
<name>A0AA38C9E9_TAXCH</name>
<dbReference type="EC" id="2.7.7.6" evidence="2"/>
<dbReference type="CDD" id="cd02735">
    <property type="entry name" value="RNAP_I_Rpa1_C"/>
    <property type="match status" value="1"/>
</dbReference>
<dbReference type="Gene3D" id="6.20.50.80">
    <property type="match status" value="1"/>
</dbReference>
<dbReference type="GO" id="GO:0005736">
    <property type="term" value="C:RNA polymerase I complex"/>
    <property type="evidence" value="ECO:0007669"/>
    <property type="project" value="TreeGrafter"/>
</dbReference>
<dbReference type="GO" id="GO:0003677">
    <property type="term" value="F:DNA binding"/>
    <property type="evidence" value="ECO:0007669"/>
    <property type="project" value="InterPro"/>
</dbReference>
<dbReference type="GO" id="GO:0003899">
    <property type="term" value="F:DNA-directed RNA polymerase activity"/>
    <property type="evidence" value="ECO:0007669"/>
    <property type="project" value="UniProtKB-EC"/>
</dbReference>
<evidence type="ECO:0000256" key="6">
    <source>
        <dbReference type="ARBA" id="ARBA00022833"/>
    </source>
</evidence>
<evidence type="ECO:0000256" key="1">
    <source>
        <dbReference type="ARBA" id="ARBA00006460"/>
    </source>
</evidence>
<evidence type="ECO:0000256" key="10">
    <source>
        <dbReference type="SAM" id="MobiDB-lite"/>
    </source>
</evidence>
<reference evidence="12 13" key="1">
    <citation type="journal article" date="2021" name="Nat. Plants">
        <title>The Taxus genome provides insights into paclitaxel biosynthesis.</title>
        <authorList>
            <person name="Xiong X."/>
            <person name="Gou J."/>
            <person name="Liao Q."/>
            <person name="Li Y."/>
            <person name="Zhou Q."/>
            <person name="Bi G."/>
            <person name="Li C."/>
            <person name="Du R."/>
            <person name="Wang X."/>
            <person name="Sun T."/>
            <person name="Guo L."/>
            <person name="Liang H."/>
            <person name="Lu P."/>
            <person name="Wu Y."/>
            <person name="Zhang Z."/>
            <person name="Ro D.K."/>
            <person name="Shang Y."/>
            <person name="Huang S."/>
            <person name="Yan J."/>
        </authorList>
    </citation>
    <scope>NUCLEOTIDE SEQUENCE [LARGE SCALE GENOMIC DNA]</scope>
    <source>
        <strain evidence="12">Ta-2019</strain>
    </source>
</reference>
<evidence type="ECO:0000256" key="4">
    <source>
        <dbReference type="ARBA" id="ARBA00022679"/>
    </source>
</evidence>
<evidence type="ECO:0000259" key="11">
    <source>
        <dbReference type="Pfam" id="PF04998"/>
    </source>
</evidence>
<keyword evidence="3" id="KW-0240">DNA-directed RNA polymerase</keyword>
<keyword evidence="4" id="KW-0808">Transferase</keyword>
<evidence type="ECO:0000256" key="5">
    <source>
        <dbReference type="ARBA" id="ARBA00022695"/>
    </source>
</evidence>
<dbReference type="PANTHER" id="PTHR19376">
    <property type="entry name" value="DNA-DIRECTED RNA POLYMERASE"/>
    <property type="match status" value="1"/>
</dbReference>
<keyword evidence="5" id="KW-0548">Nucleotidyltransferase</keyword>
<feature type="compositionally biased region" description="Acidic residues" evidence="10">
    <location>
        <begin position="339"/>
        <end position="355"/>
    </location>
</feature>
<keyword evidence="7" id="KW-0804">Transcription</keyword>